<evidence type="ECO:0008006" key="8">
    <source>
        <dbReference type="Google" id="ProtNLM"/>
    </source>
</evidence>
<keyword evidence="1" id="KW-0805">Transcription regulation</keyword>
<dbReference type="SMART" id="SM00421">
    <property type="entry name" value="HTH_LUXR"/>
    <property type="match status" value="1"/>
</dbReference>
<dbReference type="GO" id="GO:0006355">
    <property type="term" value="P:regulation of DNA-templated transcription"/>
    <property type="evidence" value="ECO:0007669"/>
    <property type="project" value="InterPro"/>
</dbReference>
<dbReference type="Gene3D" id="1.10.10.10">
    <property type="entry name" value="Winged helix-like DNA-binding domain superfamily/Winged helix DNA-binding domain"/>
    <property type="match status" value="1"/>
</dbReference>
<dbReference type="Pfam" id="PF13426">
    <property type="entry name" value="PAS_9"/>
    <property type="match status" value="1"/>
</dbReference>
<dbReference type="InterPro" id="IPR000792">
    <property type="entry name" value="Tscrpt_reg_LuxR_C"/>
</dbReference>
<dbReference type="CDD" id="cd00130">
    <property type="entry name" value="PAS"/>
    <property type="match status" value="1"/>
</dbReference>
<dbReference type="CDD" id="cd06170">
    <property type="entry name" value="LuxR_C_like"/>
    <property type="match status" value="1"/>
</dbReference>
<evidence type="ECO:0000256" key="1">
    <source>
        <dbReference type="ARBA" id="ARBA00023015"/>
    </source>
</evidence>
<dbReference type="SUPFAM" id="SSF55785">
    <property type="entry name" value="PYP-like sensor domain (PAS domain)"/>
    <property type="match status" value="1"/>
</dbReference>
<dbReference type="PROSITE" id="PS00622">
    <property type="entry name" value="HTH_LUXR_1"/>
    <property type="match status" value="1"/>
</dbReference>
<evidence type="ECO:0000313" key="6">
    <source>
        <dbReference type="EMBL" id="OGI44845.1"/>
    </source>
</evidence>
<dbReference type="Gene3D" id="3.30.450.20">
    <property type="entry name" value="PAS domain"/>
    <property type="match status" value="1"/>
</dbReference>
<proteinExistence type="predicted"/>
<evidence type="ECO:0000256" key="3">
    <source>
        <dbReference type="ARBA" id="ARBA00023163"/>
    </source>
</evidence>
<dbReference type="AlphaFoldDB" id="A0A1F6TIE7"/>
<evidence type="ECO:0000259" key="5">
    <source>
        <dbReference type="PROSITE" id="PS50112"/>
    </source>
</evidence>
<feature type="domain" description="PAS" evidence="5">
    <location>
        <begin position="6"/>
        <end position="51"/>
    </location>
</feature>
<dbReference type="InterPro" id="IPR016032">
    <property type="entry name" value="Sig_transdc_resp-reg_C-effctor"/>
</dbReference>
<dbReference type="PANTHER" id="PTHR44688">
    <property type="entry name" value="DNA-BINDING TRANSCRIPTIONAL ACTIVATOR DEVR_DOSR"/>
    <property type="match status" value="1"/>
</dbReference>
<keyword evidence="2" id="KW-0238">DNA-binding</keyword>
<dbReference type="PROSITE" id="PS50043">
    <property type="entry name" value="HTH_LUXR_2"/>
    <property type="match status" value="1"/>
</dbReference>
<dbReference type="EMBL" id="MFSS01000010">
    <property type="protein sequence ID" value="OGI44845.1"/>
    <property type="molecule type" value="Genomic_DNA"/>
</dbReference>
<dbReference type="PANTHER" id="PTHR44688:SF16">
    <property type="entry name" value="DNA-BINDING TRANSCRIPTIONAL ACTIVATOR DEVR_DOSR"/>
    <property type="match status" value="1"/>
</dbReference>
<dbReference type="Proteomes" id="UP000177925">
    <property type="component" value="Unassembled WGS sequence"/>
</dbReference>
<name>A0A1F6TIE7_9PROT</name>
<organism evidence="6 7">
    <name type="scientific">Candidatus Muproteobacteria bacterium RBG_16_64_11</name>
    <dbReference type="NCBI Taxonomy" id="1817758"/>
    <lineage>
        <taxon>Bacteria</taxon>
        <taxon>Pseudomonadati</taxon>
        <taxon>Pseudomonadota</taxon>
        <taxon>Candidatus Muproteobacteria</taxon>
    </lineage>
</organism>
<keyword evidence="3" id="KW-0804">Transcription</keyword>
<dbReference type="PRINTS" id="PR00038">
    <property type="entry name" value="HTHLUXR"/>
</dbReference>
<accession>A0A1F6TIE7</accession>
<comment type="caution">
    <text evidence="6">The sequence shown here is derived from an EMBL/GenBank/DDBJ whole genome shotgun (WGS) entry which is preliminary data.</text>
</comment>
<sequence>MHTVAAAPTLADVFSYVADAAFALDGNRRIVFVNEPFTRLCGESADALLGRPCSHVLDGHTLSGKPFCQQDCCPVFRQIQGQEAVQNFEMAVPHAVGETAWVNIGAFRAPPEWRPAVVVLTLRPINLHRAAARLMHGNAGAPQRVETQDAPSLTRRELQVLCGIVQGKRTREIAAQLHISYTTMRNHVRHIFAKLGLHSRAELVQHAFRCGLLRQER</sequence>
<evidence type="ECO:0000256" key="2">
    <source>
        <dbReference type="ARBA" id="ARBA00023125"/>
    </source>
</evidence>
<feature type="domain" description="HTH luxR-type" evidence="4">
    <location>
        <begin position="146"/>
        <end position="211"/>
    </location>
</feature>
<dbReference type="NCBIfam" id="TIGR00229">
    <property type="entry name" value="sensory_box"/>
    <property type="match status" value="1"/>
</dbReference>
<dbReference type="SUPFAM" id="SSF46894">
    <property type="entry name" value="C-terminal effector domain of the bipartite response regulators"/>
    <property type="match status" value="1"/>
</dbReference>
<evidence type="ECO:0000313" key="7">
    <source>
        <dbReference type="Proteomes" id="UP000177925"/>
    </source>
</evidence>
<dbReference type="PROSITE" id="PS50112">
    <property type="entry name" value="PAS"/>
    <property type="match status" value="1"/>
</dbReference>
<dbReference type="STRING" id="1817758.A2150_02680"/>
<dbReference type="InterPro" id="IPR035965">
    <property type="entry name" value="PAS-like_dom_sf"/>
</dbReference>
<evidence type="ECO:0000259" key="4">
    <source>
        <dbReference type="PROSITE" id="PS50043"/>
    </source>
</evidence>
<dbReference type="Pfam" id="PF00196">
    <property type="entry name" value="GerE"/>
    <property type="match status" value="1"/>
</dbReference>
<dbReference type="InterPro" id="IPR000014">
    <property type="entry name" value="PAS"/>
</dbReference>
<reference evidence="6 7" key="1">
    <citation type="journal article" date="2016" name="Nat. Commun.">
        <title>Thousands of microbial genomes shed light on interconnected biogeochemical processes in an aquifer system.</title>
        <authorList>
            <person name="Anantharaman K."/>
            <person name="Brown C.T."/>
            <person name="Hug L.A."/>
            <person name="Sharon I."/>
            <person name="Castelle C.J."/>
            <person name="Probst A.J."/>
            <person name="Thomas B.C."/>
            <person name="Singh A."/>
            <person name="Wilkins M.J."/>
            <person name="Karaoz U."/>
            <person name="Brodie E.L."/>
            <person name="Williams K.H."/>
            <person name="Hubbard S.S."/>
            <person name="Banfield J.F."/>
        </authorList>
    </citation>
    <scope>NUCLEOTIDE SEQUENCE [LARGE SCALE GENOMIC DNA]</scope>
</reference>
<protein>
    <recommendedName>
        <fullName evidence="8">HTH luxR-type domain-containing protein</fullName>
    </recommendedName>
</protein>
<dbReference type="GO" id="GO:0003677">
    <property type="term" value="F:DNA binding"/>
    <property type="evidence" value="ECO:0007669"/>
    <property type="project" value="UniProtKB-KW"/>
</dbReference>
<gene>
    <name evidence="6" type="ORF">A2150_02680</name>
</gene>
<dbReference type="InterPro" id="IPR036388">
    <property type="entry name" value="WH-like_DNA-bd_sf"/>
</dbReference>